<evidence type="ECO:0000313" key="1">
    <source>
        <dbReference type="EMBL" id="MCJ8501467.1"/>
    </source>
</evidence>
<dbReference type="Pfam" id="PF06067">
    <property type="entry name" value="DUF932"/>
    <property type="match status" value="1"/>
</dbReference>
<organism evidence="1 2">
    <name type="scientific">Desulfatitalea alkaliphila</name>
    <dbReference type="NCBI Taxonomy" id="2929485"/>
    <lineage>
        <taxon>Bacteria</taxon>
        <taxon>Pseudomonadati</taxon>
        <taxon>Thermodesulfobacteriota</taxon>
        <taxon>Desulfobacteria</taxon>
        <taxon>Desulfobacterales</taxon>
        <taxon>Desulfosarcinaceae</taxon>
        <taxon>Desulfatitalea</taxon>
    </lineage>
</organism>
<gene>
    <name evidence="1" type="ORF">MRX98_12850</name>
</gene>
<accession>A0AA41R1Z4</accession>
<comment type="caution">
    <text evidence="1">The sequence shown here is derived from an EMBL/GenBank/DDBJ whole genome shotgun (WGS) entry which is preliminary data.</text>
</comment>
<reference evidence="1" key="1">
    <citation type="submission" date="2022-04" db="EMBL/GenBank/DDBJ databases">
        <title>Desulfatitalea alkaliphila sp. nov., a novel anaerobic sulfate-reducing bacterium isolated from terrestrial mud volcano, Taman Peninsula, Russia.</title>
        <authorList>
            <person name="Khomyakova M.A."/>
            <person name="Merkel A.Y."/>
            <person name="Slobodkin A.I."/>
        </authorList>
    </citation>
    <scope>NUCLEOTIDE SEQUENCE</scope>
    <source>
        <strain evidence="1">M08but</strain>
    </source>
</reference>
<dbReference type="RefSeq" id="WP_246909165.1">
    <property type="nucleotide sequence ID" value="NZ_JALJRB010000013.1"/>
</dbReference>
<evidence type="ECO:0000313" key="2">
    <source>
        <dbReference type="Proteomes" id="UP001165427"/>
    </source>
</evidence>
<dbReference type="InterPro" id="IPR026325">
    <property type="entry name" value="DUF932"/>
</dbReference>
<dbReference type="AlphaFoldDB" id="A0AA41R1Z4"/>
<dbReference type="EMBL" id="JALJRB010000013">
    <property type="protein sequence ID" value="MCJ8501467.1"/>
    <property type="molecule type" value="Genomic_DNA"/>
</dbReference>
<proteinExistence type="predicted"/>
<sequence length="396" mass="44185">MFQTEVASEKEFSDWSELYAWVADEEKSTSRVPIQGLLKNGAKFQEDKYFGGSEYKLAFTEEGLKALCYKLGFPLLALEMTKESELASRILNDLLGQDNAKAQLSNSEFVINEKGSDSSHGKVCGIVSSSYVGYSNNSFVRDIENVISENDLSSAGKLTLKEAYSINTRLHLRLTSMHISGTVSGRGGISEDKTEIGLEFCNSMVGDAAVSIDYFLHRLVCANGLVLPAGRNGARVIHSGKAKNFLTRLNKAFGDVLAGMGEKATYVKELSDIEFSPQRLSELDLSKMIFDIIPKSKSTVIDKHRNVFNDFIFRKLSPEDKLKREELAIGYLPLCFAGELSKAVFNSKYRDNASMFDLINVFTEHAKEKQPAERLEIQKRSGQLAEWVVNNKKKFN</sequence>
<dbReference type="Proteomes" id="UP001165427">
    <property type="component" value="Unassembled WGS sequence"/>
</dbReference>
<name>A0AA41R1Z4_9BACT</name>
<keyword evidence="2" id="KW-1185">Reference proteome</keyword>
<protein>
    <submittedName>
        <fullName evidence="1">DUF945 domain-containing protein</fullName>
    </submittedName>
</protein>